<keyword evidence="2" id="KW-1185">Reference proteome</keyword>
<dbReference type="SUPFAM" id="SSF53448">
    <property type="entry name" value="Nucleotide-diphospho-sugar transferases"/>
    <property type="match status" value="1"/>
</dbReference>
<accession>A0AAN9TZZ1</accession>
<dbReference type="Gene3D" id="3.90.550.20">
    <property type="match status" value="1"/>
</dbReference>
<dbReference type="InterPro" id="IPR029044">
    <property type="entry name" value="Nucleotide-diphossugar_trans"/>
</dbReference>
<evidence type="ECO:0000313" key="2">
    <source>
        <dbReference type="Proteomes" id="UP001367676"/>
    </source>
</evidence>
<evidence type="ECO:0000313" key="1">
    <source>
        <dbReference type="EMBL" id="KAK7601043.1"/>
    </source>
</evidence>
<protein>
    <submittedName>
        <fullName evidence="1">Uncharacterized protein</fullName>
    </submittedName>
</protein>
<dbReference type="PANTHER" id="PTHR46830">
    <property type="entry name" value="TRANSFERASE, PUTATIVE-RELATED"/>
    <property type="match status" value="1"/>
</dbReference>
<sequence length="296" mass="34816">MRSFWESIRVFWLRNDVLVVCSFLVVSLTVYHRLDNVNFFALPKFISCDSIPFKNNIKYFSGNVNYEAAVPNIVHYIRFGRDAKCFTSQQANGLLSVADNHAPFRVYIHTDNVASVQYNVDRLFAKRVQDLIEVRHYPQPNHIFGLNFSEVYRIRHAVDFTKLKLLRRYGGICLENNVRVFRNLRKFLNFEMTIVVRPRPNHEIPVELTDDVIIAHKDARFLNLWLKSYHEYNRDDAKHLNGDVMETVLKQGRHYVHIYQQDLPANMDADGDEFKNVSNSKKYFFVTTKDNTAQCL</sequence>
<dbReference type="AlphaFoldDB" id="A0AAN9TZZ1"/>
<dbReference type="Proteomes" id="UP001367676">
    <property type="component" value="Unassembled WGS sequence"/>
</dbReference>
<proteinExistence type="predicted"/>
<organism evidence="1 2">
    <name type="scientific">Parthenolecanium corni</name>
    <dbReference type="NCBI Taxonomy" id="536013"/>
    <lineage>
        <taxon>Eukaryota</taxon>
        <taxon>Metazoa</taxon>
        <taxon>Ecdysozoa</taxon>
        <taxon>Arthropoda</taxon>
        <taxon>Hexapoda</taxon>
        <taxon>Insecta</taxon>
        <taxon>Pterygota</taxon>
        <taxon>Neoptera</taxon>
        <taxon>Paraneoptera</taxon>
        <taxon>Hemiptera</taxon>
        <taxon>Sternorrhyncha</taxon>
        <taxon>Coccoidea</taxon>
        <taxon>Coccidae</taxon>
        <taxon>Parthenolecanium</taxon>
    </lineage>
</organism>
<comment type="caution">
    <text evidence="1">The sequence shown here is derived from an EMBL/GenBank/DDBJ whole genome shotgun (WGS) entry which is preliminary data.</text>
</comment>
<name>A0AAN9TZZ1_9HEMI</name>
<reference evidence="1 2" key="1">
    <citation type="submission" date="2024-03" db="EMBL/GenBank/DDBJ databases">
        <title>Adaptation during the transition from Ophiocordyceps entomopathogen to insect associate is accompanied by gene loss and intensified selection.</title>
        <authorList>
            <person name="Ward C.M."/>
            <person name="Onetto C.A."/>
            <person name="Borneman A.R."/>
        </authorList>
    </citation>
    <scope>NUCLEOTIDE SEQUENCE [LARGE SCALE GENOMIC DNA]</scope>
    <source>
        <strain evidence="1">AWRI1</strain>
        <tissue evidence="1">Single Adult Female</tissue>
    </source>
</reference>
<gene>
    <name evidence="1" type="ORF">V9T40_008484</name>
</gene>
<dbReference type="EMBL" id="JBBCAQ010000010">
    <property type="protein sequence ID" value="KAK7601043.1"/>
    <property type="molecule type" value="Genomic_DNA"/>
</dbReference>
<dbReference type="PANTHER" id="PTHR46830:SF1">
    <property type="entry name" value="ALPHA-1,4-N-ACETYLGLUCOSAMINYLTRANSFERASE"/>
    <property type="match status" value="1"/>
</dbReference>